<dbReference type="AlphaFoldDB" id="A0A2T5HUW9"/>
<protein>
    <recommendedName>
        <fullName evidence="2">beta-mannosidase</fullName>
        <ecNumber evidence="2">3.2.1.25</ecNumber>
    </recommendedName>
</protein>
<name>A0A2T5HUW9_9RHOB</name>
<evidence type="ECO:0000256" key="4">
    <source>
        <dbReference type="ARBA" id="ARBA00023180"/>
    </source>
</evidence>
<dbReference type="Pfam" id="PF22666">
    <property type="entry name" value="Glyco_hydro_2_N2"/>
    <property type="match status" value="1"/>
</dbReference>
<dbReference type="PANTHER" id="PTHR43730">
    <property type="entry name" value="BETA-MANNOSIDASE"/>
    <property type="match status" value="1"/>
</dbReference>
<dbReference type="RefSeq" id="WP_107815347.1">
    <property type="nucleotide sequence ID" value="NZ_QAOH01000002.1"/>
</dbReference>
<comment type="caution">
    <text evidence="8">The sequence shown here is derived from an EMBL/GenBank/DDBJ whole genome shotgun (WGS) entry which is preliminary data.</text>
</comment>
<evidence type="ECO:0000256" key="1">
    <source>
        <dbReference type="ARBA" id="ARBA00000829"/>
    </source>
</evidence>
<feature type="domain" description="Beta-mannosidase Ig-fold" evidence="6">
    <location>
        <begin position="722"/>
        <end position="796"/>
    </location>
</feature>
<gene>
    <name evidence="8" type="ORF">C8N42_102300</name>
</gene>
<proteinExistence type="predicted"/>
<dbReference type="InterPro" id="IPR008979">
    <property type="entry name" value="Galactose-bd-like_sf"/>
</dbReference>
<dbReference type="FunFam" id="3.20.20.80:FF:000050">
    <property type="entry name" value="Beta-mannosidase B"/>
    <property type="match status" value="1"/>
</dbReference>
<dbReference type="SUPFAM" id="SSF49303">
    <property type="entry name" value="beta-Galactosidase/glucuronidase domain"/>
    <property type="match status" value="2"/>
</dbReference>
<dbReference type="InterPro" id="IPR013783">
    <property type="entry name" value="Ig-like_fold"/>
</dbReference>
<dbReference type="GO" id="GO:0004567">
    <property type="term" value="F:beta-mannosidase activity"/>
    <property type="evidence" value="ECO:0007669"/>
    <property type="project" value="UniProtKB-EC"/>
</dbReference>
<dbReference type="GO" id="GO:0006516">
    <property type="term" value="P:glycoprotein catabolic process"/>
    <property type="evidence" value="ECO:0007669"/>
    <property type="project" value="TreeGrafter"/>
</dbReference>
<keyword evidence="4" id="KW-0325">Glycoprotein</keyword>
<dbReference type="Proteomes" id="UP000244077">
    <property type="component" value="Unassembled WGS sequence"/>
</dbReference>
<evidence type="ECO:0000259" key="6">
    <source>
        <dbReference type="Pfam" id="PF17753"/>
    </source>
</evidence>
<dbReference type="InterPro" id="IPR050887">
    <property type="entry name" value="Beta-mannosidase_GH2"/>
</dbReference>
<evidence type="ECO:0000256" key="5">
    <source>
        <dbReference type="ARBA" id="ARBA00023295"/>
    </source>
</evidence>
<dbReference type="Gene3D" id="2.60.40.10">
    <property type="entry name" value="Immunoglobulins"/>
    <property type="match status" value="2"/>
</dbReference>
<evidence type="ECO:0000313" key="8">
    <source>
        <dbReference type="EMBL" id="PTQ75380.1"/>
    </source>
</evidence>
<dbReference type="EMBL" id="QAOH01000002">
    <property type="protein sequence ID" value="PTQ75380.1"/>
    <property type="molecule type" value="Genomic_DNA"/>
</dbReference>
<keyword evidence="9" id="KW-1185">Reference proteome</keyword>
<feature type="domain" description="Beta-mannosidase-like galactose-binding" evidence="7">
    <location>
        <begin position="13"/>
        <end position="176"/>
    </location>
</feature>
<evidence type="ECO:0000256" key="3">
    <source>
        <dbReference type="ARBA" id="ARBA00022801"/>
    </source>
</evidence>
<organism evidence="8 9">
    <name type="scientific">Celeribacter persicus</name>
    <dbReference type="NCBI Taxonomy" id="1651082"/>
    <lineage>
        <taxon>Bacteria</taxon>
        <taxon>Pseudomonadati</taxon>
        <taxon>Pseudomonadota</taxon>
        <taxon>Alphaproteobacteria</taxon>
        <taxon>Rhodobacterales</taxon>
        <taxon>Roseobacteraceae</taxon>
        <taxon>Celeribacter</taxon>
    </lineage>
</organism>
<dbReference type="SUPFAM" id="SSF49785">
    <property type="entry name" value="Galactose-binding domain-like"/>
    <property type="match status" value="1"/>
</dbReference>
<dbReference type="SUPFAM" id="SSF51445">
    <property type="entry name" value="(Trans)glycosidases"/>
    <property type="match status" value="1"/>
</dbReference>
<evidence type="ECO:0000259" key="7">
    <source>
        <dbReference type="Pfam" id="PF22666"/>
    </source>
</evidence>
<dbReference type="EC" id="3.2.1.25" evidence="2"/>
<dbReference type="InterPro" id="IPR017853">
    <property type="entry name" value="GH"/>
</dbReference>
<comment type="catalytic activity">
    <reaction evidence="1">
        <text>Hydrolysis of terminal, non-reducing beta-D-mannose residues in beta-D-mannosides.</text>
        <dbReference type="EC" id="3.2.1.25"/>
    </reaction>
</comment>
<evidence type="ECO:0000313" key="9">
    <source>
        <dbReference type="Proteomes" id="UP000244077"/>
    </source>
</evidence>
<accession>A0A2T5HUW9</accession>
<dbReference type="InterPro" id="IPR036156">
    <property type="entry name" value="Beta-gal/glucu_dom_sf"/>
</dbReference>
<evidence type="ECO:0000256" key="2">
    <source>
        <dbReference type="ARBA" id="ARBA00012754"/>
    </source>
</evidence>
<dbReference type="Pfam" id="PF17753">
    <property type="entry name" value="Ig_mannosidase"/>
    <property type="match status" value="1"/>
</dbReference>
<keyword evidence="5" id="KW-0326">Glycosidase</keyword>
<dbReference type="PANTHER" id="PTHR43730:SF1">
    <property type="entry name" value="BETA-MANNOSIDASE"/>
    <property type="match status" value="1"/>
</dbReference>
<keyword evidence="3" id="KW-0378">Hydrolase</keyword>
<sequence>MTQGSQHHLETGWAFSDGQGHDLTVPLPFDAVSALADAGLIPEPYAARNAEALRWIAERDWVLSRKVTLRETAVELVLDGLDGEVDVSVNGHPVLSADNAFRTWRADLSDVARAGKNEITLRFRSVVAEAARRQAAQPFDVPWHKGNCPIPNINMLRKQQCDFGWDWNPALAPFGVTGGVSICSTKETRFARVEVVQEHHDIESESVSVTVRAHLVAAEEGATVEMRFADRTREAVVQGGVAEAKFFVEVPEFWWPAGQGAQKLHDLELRCGAVVATRRIGIRRIEHVTLRDDKGLGFKFRVNGRDVFAKGANWVPAEALSGRIDREKVRELLQSAVDANMNMIRVWGGGRYEPDWFYDLCDELGLMVWQDFMFACNLYPADADFLANVAAEVREQVARLSHHACLALWCGDNEIIGMLDELTEGGAARDRHLVAYDRLNRCVEAALREVDPEANWWPSSPSLGPLDFGDAWHRGGSGDMHVWDVWHENKPFETYRAVRPRFVSEFGFQSFPSRDVNARWIGDLNPSSPAMESHQKNTGGNARIVTTMMREFRLPQSAGDMIYLSQIQQGLALKTAISAWRAQKGACWGTLYWQINDTWPVASWSTLDYGGGWKLSHHMAQRFYAPISVVVVPEEKRDVFRIINDFGDNIDVTVQVAAVDMAGRVRPLADVEVSAWPSKALELFDLPAGTLHEDEIYVFTWQYDGGAGGDVHAPKPWKSYELLKPEISMTISEKDGDISVILEAKSLALFVALEADVPGRFSANAVTLLPGMPAQIVFTPQEAGKSVNFTLRDLYSATMGGKP</sequence>
<dbReference type="InterPro" id="IPR054593">
    <property type="entry name" value="Beta-mannosidase-like_N2"/>
</dbReference>
<reference evidence="8 9" key="1">
    <citation type="submission" date="2018-04" db="EMBL/GenBank/DDBJ databases">
        <title>Genomic Encyclopedia of Archaeal and Bacterial Type Strains, Phase II (KMG-II): from individual species to whole genera.</title>
        <authorList>
            <person name="Goeker M."/>
        </authorList>
    </citation>
    <scope>NUCLEOTIDE SEQUENCE [LARGE SCALE GENOMIC DNA]</scope>
    <source>
        <strain evidence="8 9">DSM 100434</strain>
    </source>
</reference>
<dbReference type="Gene3D" id="3.20.20.80">
    <property type="entry name" value="Glycosidases"/>
    <property type="match status" value="1"/>
</dbReference>
<dbReference type="InterPro" id="IPR041625">
    <property type="entry name" value="Beta-mannosidase_Ig"/>
</dbReference>
<dbReference type="OrthoDB" id="9758603at2"/>
<dbReference type="Gene3D" id="2.60.120.260">
    <property type="entry name" value="Galactose-binding domain-like"/>
    <property type="match status" value="1"/>
</dbReference>